<evidence type="ECO:0000259" key="2">
    <source>
        <dbReference type="PROSITE" id="PS51832"/>
    </source>
</evidence>
<sequence>MAKYSLEELAATIEKNANIVDQWFEEMEASIGHYIPEENGYKIYDEEDQKIASYIAEKREEKRSFKDIFNMVEKKFSLKRKEIPTEKESSLIEEENSQREFSTIEEGTLDSLGRDPESLFYEIAQDNEIIHIFKYHSLRVMFLASTLAKKMGCYDEDLRVAALLHDIGKMGISRNILLKPERLSELEYTIIQSHSHVGNVIVRKHLGLTKAAKFIRDHHERWDGKGYPRRLLGDEITVQGRIISICDAFDAMTIDQRNYKSSTLSYEEAFNELQRCSWTQFDGNLVSIFIDMMNEVTIPDYMIQEL</sequence>
<dbReference type="RefSeq" id="WP_327608379.1">
    <property type="nucleotide sequence ID" value="NZ_JARZFX010000008.1"/>
</dbReference>
<feature type="domain" description="HD-GYP" evidence="2">
    <location>
        <begin position="101"/>
        <end position="305"/>
    </location>
</feature>
<dbReference type="InterPro" id="IPR003607">
    <property type="entry name" value="HD/PDEase_dom"/>
</dbReference>
<dbReference type="PROSITE" id="PS51832">
    <property type="entry name" value="HD_GYP"/>
    <property type="match status" value="1"/>
</dbReference>
<dbReference type="PANTHER" id="PTHR43155">
    <property type="entry name" value="CYCLIC DI-GMP PHOSPHODIESTERASE PA4108-RELATED"/>
    <property type="match status" value="1"/>
</dbReference>
<dbReference type="EMBL" id="JARZFX010000008">
    <property type="protein sequence ID" value="MEC5424822.1"/>
    <property type="molecule type" value="Genomic_DNA"/>
</dbReference>
<dbReference type="InterPro" id="IPR037522">
    <property type="entry name" value="HD_GYP_dom"/>
</dbReference>
<evidence type="ECO:0000313" key="4">
    <source>
        <dbReference type="Proteomes" id="UP001335737"/>
    </source>
</evidence>
<dbReference type="InterPro" id="IPR006675">
    <property type="entry name" value="HDIG_dom"/>
</dbReference>
<dbReference type="InterPro" id="IPR006674">
    <property type="entry name" value="HD_domain"/>
</dbReference>
<comment type="caution">
    <text evidence="3">The sequence shown here is derived from an EMBL/GenBank/DDBJ whole genome shotgun (WGS) entry which is preliminary data.</text>
</comment>
<dbReference type="SUPFAM" id="SSF109604">
    <property type="entry name" value="HD-domain/PDEase-like"/>
    <property type="match status" value="1"/>
</dbReference>
<protein>
    <submittedName>
        <fullName evidence="3">HD domain-containing protein</fullName>
    </submittedName>
</protein>
<dbReference type="PROSITE" id="PS51831">
    <property type="entry name" value="HD"/>
    <property type="match status" value="1"/>
</dbReference>
<proteinExistence type="predicted"/>
<dbReference type="CDD" id="cd00077">
    <property type="entry name" value="HDc"/>
    <property type="match status" value="1"/>
</dbReference>
<dbReference type="Proteomes" id="UP001335737">
    <property type="component" value="Unassembled WGS sequence"/>
</dbReference>
<evidence type="ECO:0000313" key="3">
    <source>
        <dbReference type="EMBL" id="MEC5424822.1"/>
    </source>
</evidence>
<dbReference type="PANTHER" id="PTHR43155:SF2">
    <property type="entry name" value="CYCLIC DI-GMP PHOSPHODIESTERASE PA4108"/>
    <property type="match status" value="1"/>
</dbReference>
<dbReference type="SMART" id="SM00471">
    <property type="entry name" value="HDc"/>
    <property type="match status" value="1"/>
</dbReference>
<reference evidence="3 4" key="1">
    <citation type="journal article" date="2024" name="Int. J. Syst. Evol. Microbiol.">
        <title>Virgibacillus tibetensis sp. nov., isolated from salt lake on the Tibetan Plateau of China.</title>
        <authorList>
            <person name="Phurbu D."/>
            <person name="Liu Z.-X."/>
            <person name="Wang R."/>
            <person name="Zheng Y.-Y."/>
            <person name="Liu H.-C."/>
            <person name="Zhou Y.-G."/>
            <person name="Yu Y.-J."/>
            <person name="Li A.-H."/>
        </authorList>
    </citation>
    <scope>NUCLEOTIDE SEQUENCE [LARGE SCALE GENOMIC DNA]</scope>
    <source>
        <strain evidence="3 4">C22-A2</strain>
    </source>
</reference>
<evidence type="ECO:0000259" key="1">
    <source>
        <dbReference type="PROSITE" id="PS51831"/>
    </source>
</evidence>
<accession>A0ABU6KHN6</accession>
<gene>
    <name evidence="3" type="ORF">QGM71_15150</name>
</gene>
<keyword evidence="4" id="KW-1185">Reference proteome</keyword>
<dbReference type="Pfam" id="PF01966">
    <property type="entry name" value="HD"/>
    <property type="match status" value="1"/>
</dbReference>
<dbReference type="NCBIfam" id="TIGR00277">
    <property type="entry name" value="HDIG"/>
    <property type="match status" value="1"/>
</dbReference>
<organism evidence="3 4">
    <name type="scientific">Virgibacillus tibetensis</name>
    <dbReference type="NCBI Taxonomy" id="3042313"/>
    <lineage>
        <taxon>Bacteria</taxon>
        <taxon>Bacillati</taxon>
        <taxon>Bacillota</taxon>
        <taxon>Bacilli</taxon>
        <taxon>Bacillales</taxon>
        <taxon>Bacillaceae</taxon>
        <taxon>Virgibacillus</taxon>
    </lineage>
</organism>
<feature type="domain" description="HD" evidence="1">
    <location>
        <begin position="133"/>
        <end position="252"/>
    </location>
</feature>
<name>A0ABU6KHN6_9BACI</name>
<dbReference type="Gene3D" id="1.10.3210.10">
    <property type="entry name" value="Hypothetical protein af1432"/>
    <property type="match status" value="1"/>
</dbReference>